<feature type="transmembrane region" description="Helical" evidence="1">
    <location>
        <begin position="267"/>
        <end position="285"/>
    </location>
</feature>
<dbReference type="EMBL" id="CATOUU010001177">
    <property type="protein sequence ID" value="CAI9977373.1"/>
    <property type="molecule type" value="Genomic_DNA"/>
</dbReference>
<feature type="transmembrane region" description="Helical" evidence="1">
    <location>
        <begin position="74"/>
        <end position="96"/>
    </location>
</feature>
<feature type="transmembrane region" description="Helical" evidence="1">
    <location>
        <begin position="201"/>
        <end position="222"/>
    </location>
</feature>
<dbReference type="EMBL" id="CAXDID020000022">
    <property type="protein sequence ID" value="CAL5988602.1"/>
    <property type="molecule type" value="Genomic_DNA"/>
</dbReference>
<dbReference type="Proteomes" id="UP001642409">
    <property type="component" value="Unassembled WGS sequence"/>
</dbReference>
<comment type="caution">
    <text evidence="2">The sequence shown here is derived from an EMBL/GenBank/DDBJ whole genome shotgun (WGS) entry which is preliminary data.</text>
</comment>
<accession>A0AA86RPP9</accession>
<evidence type="ECO:0000313" key="3">
    <source>
        <dbReference type="EMBL" id="CAL5988602.1"/>
    </source>
</evidence>
<organism evidence="2">
    <name type="scientific">Hexamita inflata</name>
    <dbReference type="NCBI Taxonomy" id="28002"/>
    <lineage>
        <taxon>Eukaryota</taxon>
        <taxon>Metamonada</taxon>
        <taxon>Diplomonadida</taxon>
        <taxon>Hexamitidae</taxon>
        <taxon>Hexamitinae</taxon>
        <taxon>Hexamita</taxon>
    </lineage>
</organism>
<keyword evidence="1" id="KW-0812">Transmembrane</keyword>
<keyword evidence="4" id="KW-1185">Reference proteome</keyword>
<sequence length="387" mass="44460">MACRRRRSCGRSCCKSVSSCNIKFNRIIYIFMFLAPLICNIVFMFHPDYFNNSFWRSFPAFKENNFDFVWIMNIRFVFTYFVFHSALFFFSLFQAFKLVGVAKFVHRGLLFVKVPLLIGFFFLTFVFPNESMLNFQYLMIVLGAMFQGVMMLAVVEIGYVWFNKVKNAAMPVRVIVFIVMIGFIGLGITEFAFTYLNSRNIHVVAMTSALCGISGIIIVLALVSKHASIFPVSFLILMTAFSCIYGSNFDFFGNQKFSFTTECFNAFTSIGAITSFFSIFLMNIMEISLKPLFLGVDSRGNPDMGAMVSLSVDDDARSEMTSYYYWAFHLVMIGAICYIGNLTCWPRNYDMVLTHWYSTTGSSALINLLVLWTEFWPLVARNKYTFL</sequence>
<evidence type="ECO:0000313" key="4">
    <source>
        <dbReference type="Proteomes" id="UP001642409"/>
    </source>
</evidence>
<feature type="transmembrane region" description="Helical" evidence="1">
    <location>
        <begin position="323"/>
        <end position="341"/>
    </location>
</feature>
<protein>
    <submittedName>
        <fullName evidence="2">Serine incorporator protein</fullName>
    </submittedName>
    <submittedName>
        <fullName evidence="3">Serine_incorporator protein</fullName>
    </submittedName>
</protein>
<feature type="transmembrane region" description="Helical" evidence="1">
    <location>
        <begin position="174"/>
        <end position="195"/>
    </location>
</feature>
<reference evidence="2" key="1">
    <citation type="submission" date="2023-06" db="EMBL/GenBank/DDBJ databases">
        <authorList>
            <person name="Kurt Z."/>
        </authorList>
    </citation>
    <scope>NUCLEOTIDE SEQUENCE</scope>
</reference>
<evidence type="ECO:0000313" key="2">
    <source>
        <dbReference type="EMBL" id="CAI9977373.1"/>
    </source>
</evidence>
<proteinExistence type="predicted"/>
<feature type="transmembrane region" description="Helical" evidence="1">
    <location>
        <begin position="139"/>
        <end position="162"/>
    </location>
</feature>
<feature type="transmembrane region" description="Helical" evidence="1">
    <location>
        <begin position="229"/>
        <end position="247"/>
    </location>
</feature>
<gene>
    <name evidence="3" type="ORF">HINF_LOCUS10457</name>
    <name evidence="2" type="ORF">HINF_LOCUS65018</name>
</gene>
<reference evidence="3 4" key="2">
    <citation type="submission" date="2024-07" db="EMBL/GenBank/DDBJ databases">
        <authorList>
            <person name="Akdeniz Z."/>
        </authorList>
    </citation>
    <scope>NUCLEOTIDE SEQUENCE [LARGE SCALE GENOMIC DNA]</scope>
</reference>
<keyword evidence="1" id="KW-1133">Transmembrane helix</keyword>
<evidence type="ECO:0000256" key="1">
    <source>
        <dbReference type="SAM" id="Phobius"/>
    </source>
</evidence>
<dbReference type="AlphaFoldDB" id="A0AA86RPP9"/>
<feature type="transmembrane region" description="Helical" evidence="1">
    <location>
        <begin position="108"/>
        <end position="127"/>
    </location>
</feature>
<keyword evidence="1" id="KW-0472">Membrane</keyword>
<feature type="transmembrane region" description="Helical" evidence="1">
    <location>
        <begin position="361"/>
        <end position="379"/>
    </location>
</feature>
<feature type="transmembrane region" description="Helical" evidence="1">
    <location>
        <begin position="27"/>
        <end position="46"/>
    </location>
</feature>
<name>A0AA86RPP9_9EUKA</name>